<dbReference type="RefSeq" id="WP_089349258.1">
    <property type="nucleotide sequence ID" value="NZ_BJUM01000015.1"/>
</dbReference>
<name>A0A510XWL2_9GAMM</name>
<dbReference type="InterPro" id="IPR025979">
    <property type="entry name" value="ChrR-like_cupin_dom"/>
</dbReference>
<evidence type="ECO:0000259" key="1">
    <source>
        <dbReference type="Pfam" id="PF12973"/>
    </source>
</evidence>
<feature type="domain" description="ChrR-like cupin" evidence="1">
    <location>
        <begin position="10"/>
        <end position="111"/>
    </location>
</feature>
<proteinExistence type="predicted"/>
<keyword evidence="3" id="KW-1185">Reference proteome</keyword>
<reference evidence="2 3" key="1">
    <citation type="submission" date="2019-07" db="EMBL/GenBank/DDBJ databases">
        <title>Whole genome shotgun sequence of Pseudoalteromonas espejiana NBRC 102222.</title>
        <authorList>
            <person name="Hosoyama A."/>
            <person name="Uohara A."/>
            <person name="Ohji S."/>
            <person name="Ichikawa N."/>
        </authorList>
    </citation>
    <scope>NUCLEOTIDE SEQUENCE [LARGE SCALE GENOMIC DNA]</scope>
    <source>
        <strain evidence="2 3">NBRC 102222</strain>
    </source>
</reference>
<dbReference type="CDD" id="cd20303">
    <property type="entry name" value="cupin_ChrR_1"/>
    <property type="match status" value="1"/>
</dbReference>
<dbReference type="EMBL" id="BJUM01000015">
    <property type="protein sequence ID" value="GEK54937.1"/>
    <property type="molecule type" value="Genomic_DNA"/>
</dbReference>
<evidence type="ECO:0000313" key="3">
    <source>
        <dbReference type="Proteomes" id="UP000321419"/>
    </source>
</evidence>
<evidence type="ECO:0000313" key="2">
    <source>
        <dbReference type="EMBL" id="GEK54937.1"/>
    </source>
</evidence>
<dbReference type="Pfam" id="PF12973">
    <property type="entry name" value="Cupin_7"/>
    <property type="match status" value="1"/>
</dbReference>
<dbReference type="Gene3D" id="2.60.120.10">
    <property type="entry name" value="Jelly Rolls"/>
    <property type="match status" value="1"/>
</dbReference>
<accession>A0A510XWL2</accession>
<comment type="caution">
    <text evidence="2">The sequence shown here is derived from an EMBL/GenBank/DDBJ whole genome shotgun (WGS) entry which is preliminary data.</text>
</comment>
<dbReference type="Proteomes" id="UP000321419">
    <property type="component" value="Unassembled WGS sequence"/>
</dbReference>
<protein>
    <recommendedName>
        <fullName evidence="1">ChrR-like cupin domain-containing protein</fullName>
    </recommendedName>
</protein>
<dbReference type="OrthoDB" id="9801227at2"/>
<gene>
    <name evidence="2" type="ORF">PES01_17820</name>
</gene>
<dbReference type="InterPro" id="IPR011051">
    <property type="entry name" value="RmlC_Cupin_sf"/>
</dbReference>
<sequence>MRVNSDFSQQASMLASQYSWQTSPQAGVERVMLDRIGAEKARATSVVRYAPESTFPSHAHPGGEEIMVLSGTFSDESGDYPQGFYLRNPPGSSHAPKSKSGATIFVKLWQMCVKETAPVRINTDDPATWITQNNRTICPLYKDDNEVTKLVKLAPQQPLFDNVNAHNALELFVLSGSVVHNEVEYSKGSWLRLPSNNKALISAGNNSAKIYLKVGNFNNIGCGG</sequence>
<dbReference type="AlphaFoldDB" id="A0A510XWL2"/>
<dbReference type="SUPFAM" id="SSF51182">
    <property type="entry name" value="RmlC-like cupins"/>
    <property type="match status" value="2"/>
</dbReference>
<organism evidence="2 3">
    <name type="scientific">Pseudoalteromonas espejiana</name>
    <dbReference type="NCBI Taxonomy" id="28107"/>
    <lineage>
        <taxon>Bacteria</taxon>
        <taxon>Pseudomonadati</taxon>
        <taxon>Pseudomonadota</taxon>
        <taxon>Gammaproteobacteria</taxon>
        <taxon>Alteromonadales</taxon>
        <taxon>Pseudoalteromonadaceae</taxon>
        <taxon>Pseudoalteromonas</taxon>
    </lineage>
</organism>
<dbReference type="InterPro" id="IPR014710">
    <property type="entry name" value="RmlC-like_jellyroll"/>
</dbReference>